<reference evidence="7" key="1">
    <citation type="journal article" date="2014" name="Int. J. Syst. Evol. Microbiol.">
        <title>Complete genome sequence of Corynebacterium casei LMG S-19264T (=DSM 44701T), isolated from a smear-ripened cheese.</title>
        <authorList>
            <consortium name="US DOE Joint Genome Institute (JGI-PGF)"/>
            <person name="Walter F."/>
            <person name="Albersmeier A."/>
            <person name="Kalinowski J."/>
            <person name="Ruckert C."/>
        </authorList>
    </citation>
    <scope>NUCLEOTIDE SEQUENCE</scope>
    <source>
        <strain evidence="7">CGMCC 4.7430</strain>
    </source>
</reference>
<evidence type="ECO:0000259" key="6">
    <source>
        <dbReference type="Pfam" id="PF04055"/>
    </source>
</evidence>
<dbReference type="CDD" id="cd01335">
    <property type="entry name" value="Radical_SAM"/>
    <property type="match status" value="1"/>
</dbReference>
<evidence type="ECO:0000256" key="3">
    <source>
        <dbReference type="ARBA" id="ARBA00023004"/>
    </source>
</evidence>
<dbReference type="InterPro" id="IPR058240">
    <property type="entry name" value="rSAM_sf"/>
</dbReference>
<comment type="similarity">
    <text evidence="5">Belongs to the radical SAM superfamily. Anaerobic sulfatase-maturating enzyme family.</text>
</comment>
<dbReference type="GO" id="GO:0051536">
    <property type="term" value="F:iron-sulfur cluster binding"/>
    <property type="evidence" value="ECO:0007669"/>
    <property type="project" value="UniProtKB-KW"/>
</dbReference>
<dbReference type="PANTHER" id="PTHR43273">
    <property type="entry name" value="ANAEROBIC SULFATASE-MATURATING ENZYME HOMOLOG ASLB-RELATED"/>
    <property type="match status" value="1"/>
</dbReference>
<dbReference type="PANTHER" id="PTHR43273:SF3">
    <property type="entry name" value="ANAEROBIC SULFATASE-MATURATING ENZYME HOMOLOG ASLB-RELATED"/>
    <property type="match status" value="1"/>
</dbReference>
<evidence type="ECO:0000256" key="1">
    <source>
        <dbReference type="ARBA" id="ARBA00022691"/>
    </source>
</evidence>
<evidence type="ECO:0000256" key="5">
    <source>
        <dbReference type="ARBA" id="ARBA00023601"/>
    </source>
</evidence>
<evidence type="ECO:0000313" key="7">
    <source>
        <dbReference type="EMBL" id="GGP02653.1"/>
    </source>
</evidence>
<dbReference type="InterPro" id="IPR013785">
    <property type="entry name" value="Aldolase_TIM"/>
</dbReference>
<name>A0A918A076_9ACTN</name>
<dbReference type="RefSeq" id="WP_189137369.1">
    <property type="nucleotide sequence ID" value="NZ_BMNK01000002.1"/>
</dbReference>
<dbReference type="InterPro" id="IPR007197">
    <property type="entry name" value="rSAM"/>
</dbReference>
<organism evidence="7 8">
    <name type="scientific">Nonomuraea glycinis</name>
    <dbReference type="NCBI Taxonomy" id="2047744"/>
    <lineage>
        <taxon>Bacteria</taxon>
        <taxon>Bacillati</taxon>
        <taxon>Actinomycetota</taxon>
        <taxon>Actinomycetes</taxon>
        <taxon>Streptosporangiales</taxon>
        <taxon>Streptosporangiaceae</taxon>
        <taxon>Nonomuraea</taxon>
    </lineage>
</organism>
<reference evidence="7" key="2">
    <citation type="submission" date="2020-09" db="EMBL/GenBank/DDBJ databases">
        <authorList>
            <person name="Sun Q."/>
            <person name="Zhou Y."/>
        </authorList>
    </citation>
    <scope>NUCLEOTIDE SEQUENCE</scope>
    <source>
        <strain evidence="7">CGMCC 4.7430</strain>
    </source>
</reference>
<dbReference type="Gene3D" id="3.20.20.70">
    <property type="entry name" value="Aldolase class I"/>
    <property type="match status" value="1"/>
</dbReference>
<dbReference type="AlphaFoldDB" id="A0A918A076"/>
<dbReference type="Proteomes" id="UP000660745">
    <property type="component" value="Unassembled WGS sequence"/>
</dbReference>
<dbReference type="InterPro" id="IPR023867">
    <property type="entry name" value="Sulphatase_maturase_rSAM"/>
</dbReference>
<comment type="caution">
    <text evidence="7">The sequence shown here is derived from an EMBL/GenBank/DDBJ whole genome shotgun (WGS) entry which is preliminary data.</text>
</comment>
<keyword evidence="1" id="KW-0949">S-adenosyl-L-methionine</keyword>
<gene>
    <name evidence="7" type="ORF">GCM10012278_10730</name>
</gene>
<feature type="domain" description="Radical SAM core" evidence="6">
    <location>
        <begin position="30"/>
        <end position="185"/>
    </location>
</feature>
<keyword evidence="3" id="KW-0408">Iron</keyword>
<dbReference type="SFLD" id="SFLDS00029">
    <property type="entry name" value="Radical_SAM"/>
    <property type="match status" value="1"/>
</dbReference>
<dbReference type="EMBL" id="BMNK01000002">
    <property type="protein sequence ID" value="GGP02653.1"/>
    <property type="molecule type" value="Genomic_DNA"/>
</dbReference>
<keyword evidence="4" id="KW-0411">Iron-sulfur</keyword>
<dbReference type="SUPFAM" id="SSF102114">
    <property type="entry name" value="Radical SAM enzymes"/>
    <property type="match status" value="1"/>
</dbReference>
<dbReference type="GO" id="GO:0046872">
    <property type="term" value="F:metal ion binding"/>
    <property type="evidence" value="ECO:0007669"/>
    <property type="project" value="UniProtKB-KW"/>
</dbReference>
<sequence length="338" mass="37439">MSVSARADVSSFDREMVESFRNDRLHLILLPTEQCNFRCTYCYEDFAIGKMRPEVVQGVKRLIDRRGGDLAHLQISWFGGEPMLARSVVEEIASHASSVSTAGRLTYVSDMTTNGWLLDHSAAGRLADLGIRTFQVSLDGPAHCHDHTRLRADGRGTFDRIWGNLLSIRDSSVDVRVLLRIHVTPANLPSMPAFLHRVKDAFLADQRFVVALKRVARLGGPGDASMDVLAGDDERLAALREIVRGSLPEPVTFCYAARANSLMVRADGRLGKCTVGMSEPRNTVGRLRPDGTLDIDQPRFRQWLQGWETGDQESTRCPYRALGSRGLPVLQVGERPGA</sequence>
<evidence type="ECO:0000256" key="2">
    <source>
        <dbReference type="ARBA" id="ARBA00022723"/>
    </source>
</evidence>
<proteinExistence type="inferred from homology"/>
<accession>A0A918A076</accession>
<protein>
    <recommendedName>
        <fullName evidence="6">Radical SAM core domain-containing protein</fullName>
    </recommendedName>
</protein>
<dbReference type="GO" id="GO:0016491">
    <property type="term" value="F:oxidoreductase activity"/>
    <property type="evidence" value="ECO:0007669"/>
    <property type="project" value="InterPro"/>
</dbReference>
<keyword evidence="8" id="KW-1185">Reference proteome</keyword>
<dbReference type="Pfam" id="PF04055">
    <property type="entry name" value="Radical_SAM"/>
    <property type="match status" value="1"/>
</dbReference>
<dbReference type="SFLD" id="SFLDG01067">
    <property type="entry name" value="SPASM/twitch_domain_containing"/>
    <property type="match status" value="1"/>
</dbReference>
<keyword evidence="2" id="KW-0479">Metal-binding</keyword>
<evidence type="ECO:0000313" key="8">
    <source>
        <dbReference type="Proteomes" id="UP000660745"/>
    </source>
</evidence>
<evidence type="ECO:0000256" key="4">
    <source>
        <dbReference type="ARBA" id="ARBA00023014"/>
    </source>
</evidence>